<evidence type="ECO:0000313" key="2">
    <source>
        <dbReference type="Proteomes" id="UP000031938"/>
    </source>
</evidence>
<dbReference type="OrthoDB" id="1120027at2"/>
<keyword evidence="2" id="KW-1185">Reference proteome</keyword>
<sequence length="124" mass="13835">MKMLDGEGYYSKLDTVAKDVLELSSETIDVNTIFLASKINNFIIKAFNRQSLLLKEGDHTPFSDVLGRLVVENESEPLVIPNLRENPLTFNHPVTMKIGNGCFLGVPIFKGNRDIYSTLCAIES</sequence>
<dbReference type="EMBL" id="JXRP01000019">
    <property type="protein sequence ID" value="KIL44588.1"/>
    <property type="molecule type" value="Genomic_DNA"/>
</dbReference>
<protein>
    <recommendedName>
        <fullName evidence="3">GAF domain-containing protein</fullName>
    </recommendedName>
</protein>
<dbReference type="AlphaFoldDB" id="A0A0C2VKT6"/>
<evidence type="ECO:0000313" key="1">
    <source>
        <dbReference type="EMBL" id="KIL44588.1"/>
    </source>
</evidence>
<dbReference type="Proteomes" id="UP000031938">
    <property type="component" value="Unassembled WGS sequence"/>
</dbReference>
<dbReference type="PATRIC" id="fig|889306.3.peg.3569"/>
<name>A0A0C2VKT6_9BACL</name>
<reference evidence="1 2" key="1">
    <citation type="submission" date="2015-01" db="EMBL/GenBank/DDBJ databases">
        <title>Genome sequencing of Jeotgalibacillus soli.</title>
        <authorList>
            <person name="Goh K.M."/>
            <person name="Chan K.-G."/>
            <person name="Yaakop A.S."/>
            <person name="Ee R."/>
            <person name="Gan H.M."/>
            <person name="Chan C.S."/>
        </authorList>
    </citation>
    <scope>NUCLEOTIDE SEQUENCE [LARGE SCALE GENOMIC DNA]</scope>
    <source>
        <strain evidence="1 2">P9</strain>
    </source>
</reference>
<comment type="caution">
    <text evidence="1">The sequence shown here is derived from an EMBL/GenBank/DDBJ whole genome shotgun (WGS) entry which is preliminary data.</text>
</comment>
<dbReference type="RefSeq" id="WP_041090497.1">
    <property type="nucleotide sequence ID" value="NZ_JXRP01000019.1"/>
</dbReference>
<gene>
    <name evidence="1" type="ORF">KP78_35520</name>
</gene>
<accession>A0A0C2VKT6</accession>
<evidence type="ECO:0008006" key="3">
    <source>
        <dbReference type="Google" id="ProtNLM"/>
    </source>
</evidence>
<dbReference type="STRING" id="889306.KP78_35520"/>
<proteinExistence type="predicted"/>
<organism evidence="1 2">
    <name type="scientific">Jeotgalibacillus soli</name>
    <dbReference type="NCBI Taxonomy" id="889306"/>
    <lineage>
        <taxon>Bacteria</taxon>
        <taxon>Bacillati</taxon>
        <taxon>Bacillota</taxon>
        <taxon>Bacilli</taxon>
        <taxon>Bacillales</taxon>
        <taxon>Caryophanaceae</taxon>
        <taxon>Jeotgalibacillus</taxon>
    </lineage>
</organism>